<dbReference type="AlphaFoldDB" id="A0AAE1F5B0"/>
<evidence type="ECO:0000313" key="1">
    <source>
        <dbReference type="EMBL" id="KAK3867735.1"/>
    </source>
</evidence>
<name>A0AAE1F5B0_PETCI</name>
<protein>
    <submittedName>
        <fullName evidence="1">Uncharacterized protein</fullName>
    </submittedName>
</protein>
<comment type="caution">
    <text evidence="1">The sequence shown here is derived from an EMBL/GenBank/DDBJ whole genome shotgun (WGS) entry which is preliminary data.</text>
</comment>
<dbReference type="Proteomes" id="UP001286313">
    <property type="component" value="Unassembled WGS sequence"/>
</dbReference>
<gene>
    <name evidence="1" type="ORF">Pcinc_026828</name>
</gene>
<evidence type="ECO:0000313" key="2">
    <source>
        <dbReference type="Proteomes" id="UP001286313"/>
    </source>
</evidence>
<organism evidence="1 2">
    <name type="scientific">Petrolisthes cinctipes</name>
    <name type="common">Flat porcelain crab</name>
    <dbReference type="NCBI Taxonomy" id="88211"/>
    <lineage>
        <taxon>Eukaryota</taxon>
        <taxon>Metazoa</taxon>
        <taxon>Ecdysozoa</taxon>
        <taxon>Arthropoda</taxon>
        <taxon>Crustacea</taxon>
        <taxon>Multicrustacea</taxon>
        <taxon>Malacostraca</taxon>
        <taxon>Eumalacostraca</taxon>
        <taxon>Eucarida</taxon>
        <taxon>Decapoda</taxon>
        <taxon>Pleocyemata</taxon>
        <taxon>Anomura</taxon>
        <taxon>Galatheoidea</taxon>
        <taxon>Porcellanidae</taxon>
        <taxon>Petrolisthes</taxon>
    </lineage>
</organism>
<proteinExistence type="predicted"/>
<keyword evidence="2" id="KW-1185">Reference proteome</keyword>
<dbReference type="EMBL" id="JAWQEG010003142">
    <property type="protein sequence ID" value="KAK3867735.1"/>
    <property type="molecule type" value="Genomic_DNA"/>
</dbReference>
<accession>A0AAE1F5B0</accession>
<reference evidence="1" key="1">
    <citation type="submission" date="2023-10" db="EMBL/GenBank/DDBJ databases">
        <title>Genome assemblies of two species of porcelain crab, Petrolisthes cinctipes and Petrolisthes manimaculis (Anomura: Porcellanidae).</title>
        <authorList>
            <person name="Angst P."/>
        </authorList>
    </citation>
    <scope>NUCLEOTIDE SEQUENCE</scope>
    <source>
        <strain evidence="1">PB745_01</strain>
        <tissue evidence="1">Gill</tissue>
    </source>
</reference>
<sequence>MAMCKKSGLTDAIHDLVVDLSQSNIIGQTRNVKLVLKLARPGPAQNPKLECVSLSWVHKTKTSPIHNQIMKI</sequence>